<feature type="non-terminal residue" evidence="3">
    <location>
        <position position="1"/>
    </location>
</feature>
<protein>
    <submittedName>
        <fullName evidence="3">Uncharacterized protein</fullName>
    </submittedName>
</protein>
<evidence type="ECO:0000256" key="2">
    <source>
        <dbReference type="SAM" id="Phobius"/>
    </source>
</evidence>
<evidence type="ECO:0000256" key="1">
    <source>
        <dbReference type="SAM" id="MobiDB-lite"/>
    </source>
</evidence>
<evidence type="ECO:0000313" key="3">
    <source>
        <dbReference type="EMBL" id="GIL51821.1"/>
    </source>
</evidence>
<keyword evidence="2" id="KW-0472">Membrane</keyword>
<accession>A0A8J4B0Y2</accession>
<sequence length="114" mass="11505">DYYSGGGDGDTTTGGCEPCRSGMESFWPQPEGPLSPSAAGCEQTIAQDGAAAGTSTMTEVAASVEPGSRVRWGSPVMLVLAAAAAMAMLALFGFAAHMHLVCIWPSSVHRGGAA</sequence>
<comment type="caution">
    <text evidence="3">The sequence shown here is derived from an EMBL/GenBank/DDBJ whole genome shotgun (WGS) entry which is preliminary data.</text>
</comment>
<dbReference type="EMBL" id="BNCO01000011">
    <property type="protein sequence ID" value="GIL51821.1"/>
    <property type="molecule type" value="Genomic_DNA"/>
</dbReference>
<evidence type="ECO:0000313" key="4">
    <source>
        <dbReference type="Proteomes" id="UP000747399"/>
    </source>
</evidence>
<proteinExistence type="predicted"/>
<feature type="transmembrane region" description="Helical" evidence="2">
    <location>
        <begin position="76"/>
        <end position="96"/>
    </location>
</feature>
<dbReference type="AlphaFoldDB" id="A0A8J4B0Y2"/>
<keyword evidence="2" id="KW-1133">Transmembrane helix</keyword>
<feature type="region of interest" description="Disordered" evidence="1">
    <location>
        <begin position="1"/>
        <end position="39"/>
    </location>
</feature>
<dbReference type="Proteomes" id="UP000747399">
    <property type="component" value="Unassembled WGS sequence"/>
</dbReference>
<reference evidence="3" key="1">
    <citation type="journal article" date="2021" name="Proc. Natl. Acad. Sci. U.S.A.">
        <title>Three genomes in the algal genus Volvox reveal the fate of a haploid sex-determining region after a transition to homothallism.</title>
        <authorList>
            <person name="Yamamoto K."/>
            <person name="Hamaji T."/>
            <person name="Kawai-Toyooka H."/>
            <person name="Matsuzaki R."/>
            <person name="Takahashi F."/>
            <person name="Nishimura Y."/>
            <person name="Kawachi M."/>
            <person name="Noguchi H."/>
            <person name="Minakuchi Y."/>
            <person name="Umen J.G."/>
            <person name="Toyoda A."/>
            <person name="Nozaki H."/>
        </authorList>
    </citation>
    <scope>NUCLEOTIDE SEQUENCE</scope>
    <source>
        <strain evidence="3">NIES-3780</strain>
    </source>
</reference>
<keyword evidence="4" id="KW-1185">Reference proteome</keyword>
<gene>
    <name evidence="3" type="ORF">Vafri_7669</name>
</gene>
<organism evidence="3 4">
    <name type="scientific">Volvox africanus</name>
    <dbReference type="NCBI Taxonomy" id="51714"/>
    <lineage>
        <taxon>Eukaryota</taxon>
        <taxon>Viridiplantae</taxon>
        <taxon>Chlorophyta</taxon>
        <taxon>core chlorophytes</taxon>
        <taxon>Chlorophyceae</taxon>
        <taxon>CS clade</taxon>
        <taxon>Chlamydomonadales</taxon>
        <taxon>Volvocaceae</taxon>
        <taxon>Volvox</taxon>
    </lineage>
</organism>
<keyword evidence="2" id="KW-0812">Transmembrane</keyword>
<name>A0A8J4B0Y2_9CHLO</name>